<feature type="domain" description="THUMP" evidence="4">
    <location>
        <begin position="45"/>
        <end position="149"/>
    </location>
</feature>
<evidence type="ECO:0000259" key="4">
    <source>
        <dbReference type="PROSITE" id="PS51165"/>
    </source>
</evidence>
<evidence type="ECO:0000313" key="6">
    <source>
        <dbReference type="Proteomes" id="UP001226762"/>
    </source>
</evidence>
<dbReference type="InterPro" id="IPR053943">
    <property type="entry name" value="RlmKL-like_Mtase_CS"/>
</dbReference>
<dbReference type="SUPFAM" id="SSF53335">
    <property type="entry name" value="S-adenosyl-L-methionine-dependent methyltransferases"/>
    <property type="match status" value="1"/>
</dbReference>
<dbReference type="AlphaFoldDB" id="A0AAE3W939"/>
<dbReference type="PROSITE" id="PS51165">
    <property type="entry name" value="THUMP"/>
    <property type="match status" value="1"/>
</dbReference>
<evidence type="ECO:0000313" key="5">
    <source>
        <dbReference type="EMBL" id="MDQ2088407.1"/>
    </source>
</evidence>
<dbReference type="GO" id="GO:0070043">
    <property type="term" value="F:rRNA (guanine-N7-)-methyltransferase activity"/>
    <property type="evidence" value="ECO:0007669"/>
    <property type="project" value="TreeGrafter"/>
</dbReference>
<keyword evidence="2" id="KW-0808">Transferase</keyword>
<evidence type="ECO:0000256" key="1">
    <source>
        <dbReference type="ARBA" id="ARBA00022603"/>
    </source>
</evidence>
<dbReference type="Gene3D" id="3.40.50.150">
    <property type="entry name" value="Vaccinia Virus protein VP39"/>
    <property type="match status" value="1"/>
</dbReference>
<reference evidence="5" key="1">
    <citation type="submission" date="2022-07" db="EMBL/GenBank/DDBJ databases">
        <authorList>
            <person name="Otstavnykh N."/>
            <person name="Isaeva M."/>
            <person name="Bystritskaya E."/>
        </authorList>
    </citation>
    <scope>NUCLEOTIDE SEQUENCE</scope>
    <source>
        <strain evidence="5">KCTC 52189</strain>
    </source>
</reference>
<reference evidence="5" key="2">
    <citation type="submission" date="2023-02" db="EMBL/GenBank/DDBJ databases">
        <title>'Rhodoalgimonas zhirmunskyi' gen. nov., isolated from a red alga.</title>
        <authorList>
            <person name="Nedashkovskaya O.I."/>
            <person name="Otstavnykh N.Y."/>
            <person name="Bystritskaya E.P."/>
            <person name="Balabanova L.A."/>
            <person name="Isaeva M.P."/>
        </authorList>
    </citation>
    <scope>NUCLEOTIDE SEQUENCE</scope>
    <source>
        <strain evidence="5">KCTC 52189</strain>
    </source>
</reference>
<dbReference type="GO" id="GO:0003723">
    <property type="term" value="F:RNA binding"/>
    <property type="evidence" value="ECO:0007669"/>
    <property type="project" value="UniProtKB-UniRule"/>
</dbReference>
<dbReference type="Gene3D" id="3.30.2130.30">
    <property type="match status" value="1"/>
</dbReference>
<gene>
    <name evidence="5" type="ORF">NO357_00640</name>
</gene>
<dbReference type="EMBL" id="JANHAX010000001">
    <property type="protein sequence ID" value="MDQ2088407.1"/>
    <property type="molecule type" value="Genomic_DNA"/>
</dbReference>
<sequence>MSSFEIFMAVAPGLEDLLADEARAQGFDEVRAVAGGITCRGGWTEVWRANLEMRGAARVLVRVGEFRAFHLAQLDKRARKFPWGDVLRPDVPVRVEASCKRSKIYHAGAAAQRVERAIAEELGAPISKDAAVVIKVRIDDNLVTLSLDASGEALHRRGLKQAVGKAPMRENLAALFLRACGYDGGEPVVDPMCGSGTFPIEAAEIAAGLQPGRARRFAFEDFAGFDATGFAALKRPDPARVPGQRFYGFDRDQGAIGSARENAARAGVADWVDFACQPVSALEPPAGLPGLVIANPPYGGRIGNRKQLFALYGSFGQVLRQRFQGWRVGVITSDAGLAKAMDLLFAPGPVVAHGGLKVRLYRAGPLG</sequence>
<dbReference type="PANTHER" id="PTHR47313">
    <property type="entry name" value="RIBOSOMAL RNA LARGE SUBUNIT METHYLTRANSFERASE K/L"/>
    <property type="match status" value="1"/>
</dbReference>
<evidence type="ECO:0000256" key="2">
    <source>
        <dbReference type="ARBA" id="ARBA00022679"/>
    </source>
</evidence>
<dbReference type="InterPro" id="IPR054170">
    <property type="entry name" value="RlmL_1st"/>
</dbReference>
<evidence type="ECO:0000256" key="3">
    <source>
        <dbReference type="PROSITE-ProRule" id="PRU00529"/>
    </source>
</evidence>
<dbReference type="PROSITE" id="PS00092">
    <property type="entry name" value="N6_MTASE"/>
    <property type="match status" value="1"/>
</dbReference>
<dbReference type="PANTHER" id="PTHR47313:SF1">
    <property type="entry name" value="RIBOSOMAL RNA LARGE SUBUNIT METHYLTRANSFERASE K_L"/>
    <property type="match status" value="1"/>
</dbReference>
<accession>A0AAE3W939</accession>
<dbReference type="PROSITE" id="PS01261">
    <property type="entry name" value="UPF0020"/>
    <property type="match status" value="1"/>
</dbReference>
<keyword evidence="3" id="KW-0694">RNA-binding</keyword>
<dbReference type="RefSeq" id="WP_306733677.1">
    <property type="nucleotide sequence ID" value="NZ_JANHAX010000001.1"/>
</dbReference>
<dbReference type="InterPro" id="IPR004114">
    <property type="entry name" value="THUMP_dom"/>
</dbReference>
<dbReference type="Pfam" id="PF22020">
    <property type="entry name" value="RlmL_1st"/>
    <property type="match status" value="1"/>
</dbReference>
<keyword evidence="1 5" id="KW-0489">Methyltransferase</keyword>
<keyword evidence="6" id="KW-1185">Reference proteome</keyword>
<dbReference type="InterPro" id="IPR002052">
    <property type="entry name" value="DNA_methylase_N6_adenine_CS"/>
</dbReference>
<dbReference type="GO" id="GO:0008990">
    <property type="term" value="F:rRNA (guanine-N2-)-methyltransferase activity"/>
    <property type="evidence" value="ECO:0007669"/>
    <property type="project" value="TreeGrafter"/>
</dbReference>
<organism evidence="5 6">
    <name type="scientific">Marimonas arenosa</name>
    <dbReference type="NCBI Taxonomy" id="1795305"/>
    <lineage>
        <taxon>Bacteria</taxon>
        <taxon>Pseudomonadati</taxon>
        <taxon>Pseudomonadota</taxon>
        <taxon>Alphaproteobacteria</taxon>
        <taxon>Rhodobacterales</taxon>
        <taxon>Paracoccaceae</taxon>
        <taxon>Marimonas</taxon>
    </lineage>
</organism>
<dbReference type="InterPro" id="IPR000241">
    <property type="entry name" value="RlmKL-like_Mtase"/>
</dbReference>
<protein>
    <submittedName>
        <fullName evidence="5">Class I SAM-dependent RNA methyltransferase</fullName>
    </submittedName>
</protein>
<name>A0AAE3W939_9RHOB</name>
<proteinExistence type="predicted"/>
<dbReference type="Pfam" id="PF01170">
    <property type="entry name" value="UPF0020"/>
    <property type="match status" value="1"/>
</dbReference>
<dbReference type="InterPro" id="IPR029063">
    <property type="entry name" value="SAM-dependent_MTases_sf"/>
</dbReference>
<dbReference type="CDD" id="cd11715">
    <property type="entry name" value="THUMP_AdoMetMT"/>
    <property type="match status" value="1"/>
</dbReference>
<dbReference type="Proteomes" id="UP001226762">
    <property type="component" value="Unassembled WGS sequence"/>
</dbReference>
<comment type="caution">
    <text evidence="5">The sequence shown here is derived from an EMBL/GenBank/DDBJ whole genome shotgun (WGS) entry which is preliminary data.</text>
</comment>